<name>A0AAE3KQ20_9PSEU</name>
<gene>
    <name evidence="7" type="ORF">LX83_007374</name>
</gene>
<dbReference type="AlphaFoldDB" id="A0AAE3KQ20"/>
<dbReference type="Gene3D" id="3.40.366.10">
    <property type="entry name" value="Malonyl-Coenzyme A Acyl Carrier Protein, domain 2"/>
    <property type="match status" value="1"/>
</dbReference>
<proteinExistence type="predicted"/>
<dbReference type="InterPro" id="IPR020806">
    <property type="entry name" value="PKS_PP-bd"/>
</dbReference>
<evidence type="ECO:0000313" key="8">
    <source>
        <dbReference type="Proteomes" id="UP001206128"/>
    </source>
</evidence>
<dbReference type="PROSITE" id="PS00012">
    <property type="entry name" value="PHOSPHOPANTETHEINE"/>
    <property type="match status" value="1"/>
</dbReference>
<evidence type="ECO:0000256" key="1">
    <source>
        <dbReference type="ARBA" id="ARBA00022450"/>
    </source>
</evidence>
<dbReference type="SMART" id="SM00827">
    <property type="entry name" value="PKS_AT"/>
    <property type="match status" value="1"/>
</dbReference>
<evidence type="ECO:0000313" key="7">
    <source>
        <dbReference type="EMBL" id="MCP2170483.1"/>
    </source>
</evidence>
<dbReference type="Gene3D" id="1.10.1200.10">
    <property type="entry name" value="ACP-like"/>
    <property type="match status" value="1"/>
</dbReference>
<dbReference type="FunFam" id="1.10.1200.10:FF:000007">
    <property type="entry name" value="Probable polyketide synthase pks17"/>
    <property type="match status" value="1"/>
</dbReference>
<dbReference type="Pfam" id="PF18369">
    <property type="entry name" value="PKS_DE"/>
    <property type="match status" value="1"/>
</dbReference>
<dbReference type="GO" id="GO:0031177">
    <property type="term" value="F:phosphopantetheine binding"/>
    <property type="evidence" value="ECO:0007669"/>
    <property type="project" value="InterPro"/>
</dbReference>
<dbReference type="InterPro" id="IPR057326">
    <property type="entry name" value="KR_dom"/>
</dbReference>
<dbReference type="GO" id="GO:0004312">
    <property type="term" value="F:fatty acid synthase activity"/>
    <property type="evidence" value="ECO:0007669"/>
    <property type="project" value="TreeGrafter"/>
</dbReference>
<dbReference type="SMART" id="SM00823">
    <property type="entry name" value="PKS_PP"/>
    <property type="match status" value="1"/>
</dbReference>
<keyword evidence="2" id="KW-0597">Phosphoprotein</keyword>
<dbReference type="InterPro" id="IPR036291">
    <property type="entry name" value="NAD(P)-bd_dom_sf"/>
</dbReference>
<dbReference type="Gene3D" id="6.10.140.1830">
    <property type="match status" value="1"/>
</dbReference>
<comment type="caution">
    <text evidence="7">The sequence shown here is derived from an EMBL/GenBank/DDBJ whole genome shotgun (WGS) entry which is preliminary data.</text>
</comment>
<dbReference type="Pfam" id="PF00550">
    <property type="entry name" value="PP-binding"/>
    <property type="match status" value="1"/>
</dbReference>
<accession>A0AAE3KQ20</accession>
<dbReference type="EMBL" id="JAMTCK010000038">
    <property type="protein sequence ID" value="MCP2170483.1"/>
    <property type="molecule type" value="Genomic_DNA"/>
</dbReference>
<dbReference type="SMART" id="SM01294">
    <property type="entry name" value="PKS_PP_betabranch"/>
    <property type="match status" value="1"/>
</dbReference>
<dbReference type="CDD" id="cd08952">
    <property type="entry name" value="KR_1_SDR_x"/>
    <property type="match status" value="1"/>
</dbReference>
<feature type="non-terminal residue" evidence="7">
    <location>
        <position position="1"/>
    </location>
</feature>
<dbReference type="Gene3D" id="3.40.50.720">
    <property type="entry name" value="NAD(P)-binding Rossmann-like Domain"/>
    <property type="match status" value="1"/>
</dbReference>
<dbReference type="InterPro" id="IPR013968">
    <property type="entry name" value="PKS_KR"/>
</dbReference>
<dbReference type="SUPFAM" id="SSF51735">
    <property type="entry name" value="NAD(P)-binding Rossmann-fold domains"/>
    <property type="match status" value="2"/>
</dbReference>
<dbReference type="SMART" id="SM00822">
    <property type="entry name" value="PKS_KR"/>
    <property type="match status" value="1"/>
</dbReference>
<dbReference type="PANTHER" id="PTHR43775">
    <property type="entry name" value="FATTY ACID SYNTHASE"/>
    <property type="match status" value="1"/>
</dbReference>
<evidence type="ECO:0000256" key="2">
    <source>
        <dbReference type="ARBA" id="ARBA00022553"/>
    </source>
</evidence>
<sequence length="1032" mass="109932">QRFPVFAETIDTVCAHLDPHLEVPLTEVVFAQPGSDQAGLWEQTLYAQTGLFAVQVGLVELLRSWGVAADGVIGHSAGELAAAYAAGVWSLSDACAITAERARVMQRLARSGAMLSVHASEGDITGWLGRGVELAAVNGADRVVVSGPRPAVVGLAGRLARAGVRCRLLDTGYAFHSAGVEQVMAELGWEVERAAGGVARTVMVSTLTGRPVGAEVGTAGYWREQARRPVRFGEAVECLRGRGVSVWVELGPAGLVSLIDQGSGVAVLDPRQGELEAVATALAFLHTHTDTPIAWDHYFTPPTTTSRSRSRSRVDDLPTYPFQHHHYWLTPQASSPSSEEDSAFWSLVDQQDRDGLAARLGVAPDDDLGTVLPALATWRQRHRDLSLVDSWRYRVEWRRMPASTPTSKSGNWLVVACADEHEELAATITRSLNGRATVVAVPPEIGREDLAARIRAALPGTGSLCGVVSLLGLKQDPHPTYSAVPVALLLTTVLVQALRDLDLAAEVPLWCVTSGAVAVDAADPLTNPTQAQVWGLGRVLGLEQPHQWGGLVDLPVDPDRRTLSWLADVLGADDDEQEYAIRPSGVFVRRLVRAPALDQPRQPWRPRGTALITGGTGGLGAHVARRLARAGAEHLVLISRRGSAADGAERLRVELTELGASVLIESCDVADREALARVLDGIPHDRPLTTVVHAAGVSGNHVPIAALGIDELASTTSAKVAGARHLDELTSGLDLDAFVLYSSGSAIWGSAGAGAYAAGNALLDAIAETRARRGLPAVSIAWGSWGEGGMVDDAGAELLASRGIQLMAPERAVDALFQAVELGETTITVADIDWARFVPPFTSARRRPLLDGIPDAVKVTEPVPQPDGGVLRQQLGSASVDERERILFELVRTEISLVLGRSAPDTVDEETPLGELGFDSLTTVDLRNRLSAVTGLQLPATLAFDHPNARSLSAYLSAELGASQVEAVSWDTELDRLADALRSDDQRPVILERLRELVLQFDGATTSTVGFDVDAASDDEVFEFIDKDLGLS</sequence>
<evidence type="ECO:0000256" key="3">
    <source>
        <dbReference type="ARBA" id="ARBA00022679"/>
    </source>
</evidence>
<dbReference type="InterPro" id="IPR036736">
    <property type="entry name" value="ACP-like_sf"/>
</dbReference>
<dbReference type="SUPFAM" id="SSF47336">
    <property type="entry name" value="ACP-like"/>
    <property type="match status" value="1"/>
</dbReference>
<evidence type="ECO:0000256" key="4">
    <source>
        <dbReference type="ARBA" id="ARBA00022737"/>
    </source>
</evidence>
<dbReference type="PANTHER" id="PTHR43775:SF51">
    <property type="entry name" value="INACTIVE PHENOLPHTHIOCEROL SYNTHESIS POLYKETIDE SYNTHASE TYPE I PKS1-RELATED"/>
    <property type="match status" value="1"/>
</dbReference>
<dbReference type="InterPro" id="IPR041618">
    <property type="entry name" value="PKS_DE"/>
</dbReference>
<organism evidence="7 8">
    <name type="scientific">Goodfellowiella coeruleoviolacea</name>
    <dbReference type="NCBI Taxonomy" id="334858"/>
    <lineage>
        <taxon>Bacteria</taxon>
        <taxon>Bacillati</taxon>
        <taxon>Actinomycetota</taxon>
        <taxon>Actinomycetes</taxon>
        <taxon>Pseudonocardiales</taxon>
        <taxon>Pseudonocardiaceae</taxon>
        <taxon>Goodfellowiella</taxon>
    </lineage>
</organism>
<evidence type="ECO:0000259" key="6">
    <source>
        <dbReference type="PROSITE" id="PS50075"/>
    </source>
</evidence>
<dbReference type="InterPro" id="IPR009081">
    <property type="entry name" value="PP-bd_ACP"/>
</dbReference>
<evidence type="ECO:0000256" key="5">
    <source>
        <dbReference type="ARBA" id="ARBA00023315"/>
    </source>
</evidence>
<keyword evidence="8" id="KW-1185">Reference proteome</keyword>
<protein>
    <submittedName>
        <fullName evidence="7">Phosphopantetheine attachment site</fullName>
    </submittedName>
</protein>
<keyword evidence="1" id="KW-0596">Phosphopantetheine</keyword>
<feature type="domain" description="Carrier" evidence="6">
    <location>
        <begin position="885"/>
        <end position="960"/>
    </location>
</feature>
<dbReference type="InterPro" id="IPR050091">
    <property type="entry name" value="PKS_NRPS_Biosynth_Enz"/>
</dbReference>
<dbReference type="Pfam" id="PF00698">
    <property type="entry name" value="Acyl_transf_1"/>
    <property type="match status" value="1"/>
</dbReference>
<dbReference type="InterPro" id="IPR016035">
    <property type="entry name" value="Acyl_Trfase/lysoPLipase"/>
</dbReference>
<keyword evidence="4" id="KW-0677">Repeat</keyword>
<keyword evidence="5" id="KW-0012">Acyltransferase</keyword>
<dbReference type="Proteomes" id="UP001206128">
    <property type="component" value="Unassembled WGS sequence"/>
</dbReference>
<dbReference type="PROSITE" id="PS50075">
    <property type="entry name" value="CARRIER"/>
    <property type="match status" value="1"/>
</dbReference>
<keyword evidence="3" id="KW-0808">Transferase</keyword>
<dbReference type="InterPro" id="IPR001227">
    <property type="entry name" value="Ac_transferase_dom_sf"/>
</dbReference>
<dbReference type="SUPFAM" id="SSF52151">
    <property type="entry name" value="FabD/lysophospholipase-like"/>
    <property type="match status" value="1"/>
</dbReference>
<dbReference type="GO" id="GO:0006633">
    <property type="term" value="P:fatty acid biosynthetic process"/>
    <property type="evidence" value="ECO:0007669"/>
    <property type="project" value="TreeGrafter"/>
</dbReference>
<dbReference type="InterPro" id="IPR016036">
    <property type="entry name" value="Malonyl_transacylase_ACP-bd"/>
</dbReference>
<dbReference type="InterPro" id="IPR006162">
    <property type="entry name" value="Ppantetheine_attach_site"/>
</dbReference>
<dbReference type="InterPro" id="IPR014043">
    <property type="entry name" value="Acyl_transferase_dom"/>
</dbReference>
<dbReference type="Pfam" id="PF08659">
    <property type="entry name" value="KR"/>
    <property type="match status" value="1"/>
</dbReference>
<reference evidence="7" key="1">
    <citation type="submission" date="2022-06" db="EMBL/GenBank/DDBJ databases">
        <title>Genomic Encyclopedia of Archaeal and Bacterial Type Strains, Phase II (KMG-II): from individual species to whole genera.</title>
        <authorList>
            <person name="Goeker M."/>
        </authorList>
    </citation>
    <scope>NUCLEOTIDE SEQUENCE</scope>
    <source>
        <strain evidence="7">DSM 43935</strain>
    </source>
</reference>
<dbReference type="SUPFAM" id="SSF55048">
    <property type="entry name" value="Probable ACP-binding domain of malonyl-CoA ACP transacylase"/>
    <property type="match status" value="1"/>
</dbReference>